<proteinExistence type="predicted"/>
<evidence type="ECO:0000313" key="2">
    <source>
        <dbReference type="EMBL" id="MER2491800.1"/>
    </source>
</evidence>
<keyword evidence="1" id="KW-0472">Membrane</keyword>
<dbReference type="RefSeq" id="WP_143873188.1">
    <property type="nucleotide sequence ID" value="NZ_CP041661.1"/>
</dbReference>
<feature type="transmembrane region" description="Helical" evidence="1">
    <location>
        <begin position="55"/>
        <end position="72"/>
    </location>
</feature>
<dbReference type="EMBL" id="JBELOE010000150">
    <property type="protein sequence ID" value="MER2491800.1"/>
    <property type="molecule type" value="Genomic_DNA"/>
</dbReference>
<feature type="transmembrane region" description="Helical" evidence="1">
    <location>
        <begin position="78"/>
        <end position="102"/>
    </location>
</feature>
<name>A0ABV1RFV4_9ALTE</name>
<organism evidence="2 3">
    <name type="scientific">Catenovulum sediminis</name>
    <dbReference type="NCBI Taxonomy" id="1740262"/>
    <lineage>
        <taxon>Bacteria</taxon>
        <taxon>Pseudomonadati</taxon>
        <taxon>Pseudomonadota</taxon>
        <taxon>Gammaproteobacteria</taxon>
        <taxon>Alteromonadales</taxon>
        <taxon>Alteromonadaceae</taxon>
        <taxon>Catenovulum</taxon>
    </lineage>
</organism>
<dbReference type="Proteomes" id="UP001467690">
    <property type="component" value="Unassembled WGS sequence"/>
</dbReference>
<evidence type="ECO:0008006" key="4">
    <source>
        <dbReference type="Google" id="ProtNLM"/>
    </source>
</evidence>
<evidence type="ECO:0000256" key="1">
    <source>
        <dbReference type="SAM" id="Phobius"/>
    </source>
</evidence>
<protein>
    <recommendedName>
        <fullName evidence="4">Integral membrane protein</fullName>
    </recommendedName>
</protein>
<sequence>MQRNLIVAVVIGAFLGIVIAISNIDESFVGLFTSIFLSVVAGLFTVYLIRNKPNLYALVAVITSAPFLLWGYGLNSGLVYLLGLSLVYGILSVQLFQALGIAKSNFNYLLHKFKSRE</sequence>
<feature type="transmembrane region" description="Helical" evidence="1">
    <location>
        <begin position="30"/>
        <end position="48"/>
    </location>
</feature>
<comment type="caution">
    <text evidence="2">The sequence shown here is derived from an EMBL/GenBank/DDBJ whole genome shotgun (WGS) entry which is preliminary data.</text>
</comment>
<gene>
    <name evidence="2" type="ORF">ABS311_07880</name>
</gene>
<accession>A0ABV1RFV4</accession>
<keyword evidence="1" id="KW-1133">Transmembrane helix</keyword>
<keyword evidence="3" id="KW-1185">Reference proteome</keyword>
<evidence type="ECO:0000313" key="3">
    <source>
        <dbReference type="Proteomes" id="UP001467690"/>
    </source>
</evidence>
<reference evidence="2 3" key="1">
    <citation type="submission" date="2024-06" db="EMBL/GenBank/DDBJ databases">
        <authorList>
            <person name="Chen R.Y."/>
        </authorList>
    </citation>
    <scope>NUCLEOTIDE SEQUENCE [LARGE SCALE GENOMIC DNA]</scope>
    <source>
        <strain evidence="2 3">D2</strain>
    </source>
</reference>
<keyword evidence="1" id="KW-0812">Transmembrane</keyword>